<name>W7J1Y1_9PSEU</name>
<feature type="domain" description="Major facilitator superfamily (MFS) profile" evidence="8">
    <location>
        <begin position="21"/>
        <end position="444"/>
    </location>
</feature>
<dbReference type="PANTHER" id="PTHR42718:SF46">
    <property type="entry name" value="BLR6921 PROTEIN"/>
    <property type="match status" value="1"/>
</dbReference>
<dbReference type="GO" id="GO:0005886">
    <property type="term" value="C:plasma membrane"/>
    <property type="evidence" value="ECO:0007669"/>
    <property type="project" value="UniProtKB-SubCell"/>
</dbReference>
<feature type="transmembrane region" description="Helical" evidence="7">
    <location>
        <begin position="417"/>
        <end position="438"/>
    </location>
</feature>
<feature type="transmembrane region" description="Helical" evidence="7">
    <location>
        <begin position="207"/>
        <end position="224"/>
    </location>
</feature>
<dbReference type="GO" id="GO:0022857">
    <property type="term" value="F:transmembrane transporter activity"/>
    <property type="evidence" value="ECO:0007669"/>
    <property type="project" value="InterPro"/>
</dbReference>
<proteinExistence type="predicted"/>
<evidence type="ECO:0000259" key="8">
    <source>
        <dbReference type="PROSITE" id="PS50850"/>
    </source>
</evidence>
<evidence type="ECO:0000256" key="6">
    <source>
        <dbReference type="ARBA" id="ARBA00023136"/>
    </source>
</evidence>
<evidence type="ECO:0000256" key="4">
    <source>
        <dbReference type="ARBA" id="ARBA00022692"/>
    </source>
</evidence>
<keyword evidence="10" id="KW-1185">Reference proteome</keyword>
<feature type="transmembrane region" description="Helical" evidence="7">
    <location>
        <begin position="87"/>
        <end position="105"/>
    </location>
</feature>
<reference evidence="9 10" key="1">
    <citation type="journal article" date="2014" name="Genome Announc.">
        <title>Draft Genome Sequence of the Antitrypanosomally Active Sponge-Associated Bacterium Actinokineospora sp. Strain EG49.</title>
        <authorList>
            <person name="Harjes J."/>
            <person name="Ryu T."/>
            <person name="Abdelmohsen U.R."/>
            <person name="Moitinho-Silva L."/>
            <person name="Horn H."/>
            <person name="Ravasi T."/>
            <person name="Hentschel U."/>
        </authorList>
    </citation>
    <scope>NUCLEOTIDE SEQUENCE [LARGE SCALE GENOMIC DNA]</scope>
    <source>
        <strain evidence="9 10">EG49</strain>
    </source>
</reference>
<dbReference type="Gene3D" id="1.20.1250.20">
    <property type="entry name" value="MFS general substrate transporter like domains"/>
    <property type="match status" value="1"/>
</dbReference>
<accession>W7J1Y1</accession>
<gene>
    <name evidence="9" type="ORF">UO65_1686</name>
</gene>
<comment type="subcellular location">
    <subcellularLocation>
        <location evidence="1">Cell membrane</location>
        <topology evidence="1">Multi-pass membrane protein</topology>
    </subcellularLocation>
</comment>
<dbReference type="Proteomes" id="UP000019277">
    <property type="component" value="Unassembled WGS sequence"/>
</dbReference>
<feature type="transmembrane region" description="Helical" evidence="7">
    <location>
        <begin position="358"/>
        <end position="381"/>
    </location>
</feature>
<dbReference type="PATRIC" id="fig|909613.9.peg.1698"/>
<dbReference type="Pfam" id="PF07690">
    <property type="entry name" value="MFS_1"/>
    <property type="match status" value="1"/>
</dbReference>
<dbReference type="PROSITE" id="PS50850">
    <property type="entry name" value="MFS"/>
    <property type="match status" value="1"/>
</dbReference>
<dbReference type="OrthoDB" id="7375466at2"/>
<keyword evidence="5 7" id="KW-1133">Transmembrane helix</keyword>
<feature type="transmembrane region" description="Helical" evidence="7">
    <location>
        <begin position="298"/>
        <end position="318"/>
    </location>
</feature>
<keyword evidence="3" id="KW-1003">Cell membrane</keyword>
<dbReference type="InterPro" id="IPR036259">
    <property type="entry name" value="MFS_trans_sf"/>
</dbReference>
<dbReference type="InterPro" id="IPR020846">
    <property type="entry name" value="MFS_dom"/>
</dbReference>
<protein>
    <submittedName>
        <fullName evidence="9">Transmembrane efflux protein</fullName>
    </submittedName>
</protein>
<keyword evidence="2" id="KW-0813">Transport</keyword>
<sequence>MTAPDRTGRRPGAPPAAGWGLLLVLAANMLIDAVEVSALVVAAPTAAAGVGLAPAAAHWPVTGFALGFGGLLLAGGRAVALLGRRRVYLGALVVFAAASVVAGLAGDPVTLVAARVVKGACAALTAPTGLAIIGAAFPAGPARDRAVSVYALCGGAGFATGLLLSGALSTVDWRWALAAPAPVVLVLAAAGARLIPADEPAHGRFDPPGALLLAGALTALAVGAGSAAPAPWLLAAAVLAAGFAAVERRASSPLVPPAVLRDRALAGAAVTAAAMNGVNVGLLLLLSLRWQGAGWSPLTTALALLPASLPLAVAAPFSGDLVRRVGARRLIAAGALAPAAGCALLLRPGALSDYPLGVLPALLLVAAGFVLAFAALNATALSGAGAVERAATGGAYQTAVQVGAVVVPALVVSTGGAAVAVLTAVAAVGAAAGLAGLLSRGDESPHPTSQ</sequence>
<feature type="transmembrane region" description="Helical" evidence="7">
    <location>
        <begin position="63"/>
        <end position="80"/>
    </location>
</feature>
<feature type="transmembrane region" description="Helical" evidence="7">
    <location>
        <begin position="175"/>
        <end position="195"/>
    </location>
</feature>
<evidence type="ECO:0000256" key="3">
    <source>
        <dbReference type="ARBA" id="ARBA00022475"/>
    </source>
</evidence>
<evidence type="ECO:0000256" key="5">
    <source>
        <dbReference type="ARBA" id="ARBA00022989"/>
    </source>
</evidence>
<feature type="transmembrane region" description="Helical" evidence="7">
    <location>
        <begin position="149"/>
        <end position="169"/>
    </location>
</feature>
<organism evidence="9 10">
    <name type="scientific">Actinokineospora spheciospongiae</name>
    <dbReference type="NCBI Taxonomy" id="909613"/>
    <lineage>
        <taxon>Bacteria</taxon>
        <taxon>Bacillati</taxon>
        <taxon>Actinomycetota</taxon>
        <taxon>Actinomycetes</taxon>
        <taxon>Pseudonocardiales</taxon>
        <taxon>Pseudonocardiaceae</taxon>
        <taxon>Actinokineospora</taxon>
    </lineage>
</organism>
<dbReference type="STRING" id="909613.UO65_1686"/>
<evidence type="ECO:0000256" key="2">
    <source>
        <dbReference type="ARBA" id="ARBA00022448"/>
    </source>
</evidence>
<dbReference type="RefSeq" id="WP_052020895.1">
    <property type="nucleotide sequence ID" value="NZ_AYXG01000060.1"/>
</dbReference>
<dbReference type="EMBL" id="AYXG01000060">
    <property type="protein sequence ID" value="EWC62976.1"/>
    <property type="molecule type" value="Genomic_DNA"/>
</dbReference>
<feature type="transmembrane region" description="Helical" evidence="7">
    <location>
        <begin position="330"/>
        <end position="346"/>
    </location>
</feature>
<keyword evidence="4 7" id="KW-0812">Transmembrane</keyword>
<dbReference type="SUPFAM" id="SSF103473">
    <property type="entry name" value="MFS general substrate transporter"/>
    <property type="match status" value="1"/>
</dbReference>
<evidence type="ECO:0000313" key="10">
    <source>
        <dbReference type="Proteomes" id="UP000019277"/>
    </source>
</evidence>
<evidence type="ECO:0000256" key="1">
    <source>
        <dbReference type="ARBA" id="ARBA00004651"/>
    </source>
</evidence>
<dbReference type="PANTHER" id="PTHR42718">
    <property type="entry name" value="MAJOR FACILITATOR SUPERFAMILY MULTIDRUG TRANSPORTER MFSC"/>
    <property type="match status" value="1"/>
</dbReference>
<keyword evidence="6 7" id="KW-0472">Membrane</keyword>
<feature type="transmembrane region" description="Helical" evidence="7">
    <location>
        <begin position="117"/>
        <end position="137"/>
    </location>
</feature>
<dbReference type="AlphaFoldDB" id="W7J1Y1"/>
<dbReference type="InterPro" id="IPR011701">
    <property type="entry name" value="MFS"/>
</dbReference>
<evidence type="ECO:0000313" key="9">
    <source>
        <dbReference type="EMBL" id="EWC62976.1"/>
    </source>
</evidence>
<dbReference type="eggNOG" id="COG0477">
    <property type="taxonomic scope" value="Bacteria"/>
</dbReference>
<feature type="transmembrane region" description="Helical" evidence="7">
    <location>
        <begin position="266"/>
        <end position="286"/>
    </location>
</feature>
<evidence type="ECO:0000256" key="7">
    <source>
        <dbReference type="SAM" id="Phobius"/>
    </source>
</evidence>
<comment type="caution">
    <text evidence="9">The sequence shown here is derived from an EMBL/GenBank/DDBJ whole genome shotgun (WGS) entry which is preliminary data.</text>
</comment>